<protein>
    <recommendedName>
        <fullName evidence="1">non-specific serine/threonine protein kinase</fullName>
        <ecNumber evidence="1">2.7.11.1</ecNumber>
    </recommendedName>
</protein>
<dbReference type="PROSITE" id="PS00107">
    <property type="entry name" value="PROTEIN_KINASE_ATP"/>
    <property type="match status" value="1"/>
</dbReference>
<organism evidence="15 16">
    <name type="scientific">Sinomonas halotolerans</name>
    <dbReference type="NCBI Taxonomy" id="1644133"/>
    <lineage>
        <taxon>Bacteria</taxon>
        <taxon>Bacillati</taxon>
        <taxon>Actinomycetota</taxon>
        <taxon>Actinomycetes</taxon>
        <taxon>Micrococcales</taxon>
        <taxon>Micrococcaceae</taxon>
        <taxon>Sinomonas</taxon>
    </lineage>
</organism>
<keyword evidence="12" id="KW-0812">Transmembrane</keyword>
<feature type="domain" description="PASTA" evidence="14">
    <location>
        <begin position="585"/>
        <end position="651"/>
    </location>
</feature>
<feature type="transmembrane region" description="Helical" evidence="12">
    <location>
        <begin position="420"/>
        <end position="441"/>
    </location>
</feature>
<name>A0ABU9X297_9MICC</name>
<dbReference type="PROSITE" id="PS51178">
    <property type="entry name" value="PASTA"/>
    <property type="match status" value="2"/>
</dbReference>
<comment type="caution">
    <text evidence="15">The sequence shown here is derived from an EMBL/GenBank/DDBJ whole genome shotgun (WGS) entry which is preliminary data.</text>
</comment>
<dbReference type="PANTHER" id="PTHR43289">
    <property type="entry name" value="MITOGEN-ACTIVATED PROTEIN KINASE KINASE KINASE 20-RELATED"/>
    <property type="match status" value="1"/>
</dbReference>
<reference evidence="15 16" key="1">
    <citation type="submission" date="2024-05" db="EMBL/GenBank/DDBJ databases">
        <title>Sinomonas sp. nov., isolated from a waste landfill.</title>
        <authorList>
            <person name="Zhao Y."/>
        </authorList>
    </citation>
    <scope>NUCLEOTIDE SEQUENCE [LARGE SCALE GENOMIC DNA]</scope>
    <source>
        <strain evidence="15 16">CCTCC AB2014300</strain>
    </source>
</reference>
<dbReference type="InterPro" id="IPR011009">
    <property type="entry name" value="Kinase-like_dom_sf"/>
</dbReference>
<gene>
    <name evidence="15" type="ORF">ABCQ75_13715</name>
</gene>
<dbReference type="RefSeq" id="WP_345886042.1">
    <property type="nucleotide sequence ID" value="NZ_JBDFRB010000015.1"/>
</dbReference>
<dbReference type="EC" id="2.7.11.1" evidence="1"/>
<keyword evidence="6" id="KW-0418">Kinase</keyword>
<sequence length="683" mass="69201">MNQPLVLSGRYELGELIGRGGMADVFEGRDLRLGRKVAVKMLRPDMARDRQFLARFEREARAVAGLNHPAIVAVFDTGEHVPEPGNQHAVPLPYIVMEFVDGKTLREIVRGDGLTIDDAVDYVLGVLGALDYSHRQGIIHRDIKPANVMCTASGEVKVMDFGIARATADSGATMTQTQAVVGTAQYLSPEQARGEVVDSRSDLYSAGCLLYELLTGRPPFVGDSPVSVAYQHVQTAPQPAAVHNPEVSPALESVLAKALEKDPAARFQNAAAFARALRAAKAGIPVAPAGVAAAGVAGAGVAGAGAGSGPDGGVDDGGLPTAPVGLVGLGVAGAAGAAGMEGATAAEGASRASGASSGDAGGNGAVATGAEETGRHAAPTHLGDTGQIPLAAAAPAPELIAFDDAADEERERRGRGKRRTWIVVLLLAALLLVGAGGLWLYNYMNQPAAVVSQTIPEVAGMNETEAALLLERQGFELAPIQRPHHDTVPKGIAIRTVPAAGTQLDLGKTVTLEVSDGPANATIPKEVIGASEAGARATLGDLGLKVKARTARANDPKAPYGTVVAVNPGVGQTVAIGSEVELTISTGKATVPDLRGKTYEEAAAALKALGLTAARTDVETGGSPAGTVIGQQPAPNGAVDQGGTVALTVAATPQPTPSPDKPSEGASGSPSAKPTADKGKGNP</sequence>
<evidence type="ECO:0000256" key="3">
    <source>
        <dbReference type="ARBA" id="ARBA00022679"/>
    </source>
</evidence>
<comment type="catalytic activity">
    <reaction evidence="9">
        <text>L-seryl-[protein] + ATP = O-phospho-L-seryl-[protein] + ADP + H(+)</text>
        <dbReference type="Rhea" id="RHEA:17989"/>
        <dbReference type="Rhea" id="RHEA-COMP:9863"/>
        <dbReference type="Rhea" id="RHEA-COMP:11604"/>
        <dbReference type="ChEBI" id="CHEBI:15378"/>
        <dbReference type="ChEBI" id="CHEBI:29999"/>
        <dbReference type="ChEBI" id="CHEBI:30616"/>
        <dbReference type="ChEBI" id="CHEBI:83421"/>
        <dbReference type="ChEBI" id="CHEBI:456216"/>
        <dbReference type="EC" id="2.7.11.1"/>
    </reaction>
</comment>
<dbReference type="SMART" id="SM00220">
    <property type="entry name" value="S_TKc"/>
    <property type="match status" value="1"/>
</dbReference>
<dbReference type="InterPro" id="IPR005543">
    <property type="entry name" value="PASTA_dom"/>
</dbReference>
<dbReference type="SMART" id="SM00740">
    <property type="entry name" value="PASTA"/>
    <property type="match status" value="3"/>
</dbReference>
<feature type="binding site" evidence="10">
    <location>
        <position position="40"/>
    </location>
    <ligand>
        <name>ATP</name>
        <dbReference type="ChEBI" id="CHEBI:30616"/>
    </ligand>
</feature>
<evidence type="ECO:0000313" key="15">
    <source>
        <dbReference type="EMBL" id="MEN2745581.1"/>
    </source>
</evidence>
<proteinExistence type="predicted"/>
<dbReference type="Proteomes" id="UP001422074">
    <property type="component" value="Unassembled WGS sequence"/>
</dbReference>
<evidence type="ECO:0000256" key="10">
    <source>
        <dbReference type="PROSITE-ProRule" id="PRU10141"/>
    </source>
</evidence>
<feature type="domain" description="PASTA" evidence="14">
    <location>
        <begin position="449"/>
        <end position="516"/>
    </location>
</feature>
<feature type="domain" description="Protein kinase" evidence="13">
    <location>
        <begin position="11"/>
        <end position="278"/>
    </location>
</feature>
<dbReference type="Gene3D" id="3.30.200.20">
    <property type="entry name" value="Phosphorylase Kinase, domain 1"/>
    <property type="match status" value="1"/>
</dbReference>
<dbReference type="PROSITE" id="PS50011">
    <property type="entry name" value="PROTEIN_KINASE_DOM"/>
    <property type="match status" value="1"/>
</dbReference>
<keyword evidence="16" id="KW-1185">Reference proteome</keyword>
<evidence type="ECO:0000256" key="12">
    <source>
        <dbReference type="SAM" id="Phobius"/>
    </source>
</evidence>
<evidence type="ECO:0000256" key="6">
    <source>
        <dbReference type="ARBA" id="ARBA00022777"/>
    </source>
</evidence>
<accession>A0ABU9X297</accession>
<keyword evidence="12" id="KW-1133">Transmembrane helix</keyword>
<dbReference type="PROSITE" id="PS00108">
    <property type="entry name" value="PROTEIN_KINASE_ST"/>
    <property type="match status" value="1"/>
</dbReference>
<dbReference type="SUPFAM" id="SSF56112">
    <property type="entry name" value="Protein kinase-like (PK-like)"/>
    <property type="match status" value="1"/>
</dbReference>
<evidence type="ECO:0000259" key="13">
    <source>
        <dbReference type="PROSITE" id="PS50011"/>
    </source>
</evidence>
<dbReference type="EMBL" id="JBDFRB010000015">
    <property type="protein sequence ID" value="MEN2745581.1"/>
    <property type="molecule type" value="Genomic_DNA"/>
</dbReference>
<dbReference type="InterPro" id="IPR017441">
    <property type="entry name" value="Protein_kinase_ATP_BS"/>
</dbReference>
<comment type="catalytic activity">
    <reaction evidence="8">
        <text>L-threonyl-[protein] + ATP = O-phospho-L-threonyl-[protein] + ADP + H(+)</text>
        <dbReference type="Rhea" id="RHEA:46608"/>
        <dbReference type="Rhea" id="RHEA-COMP:11060"/>
        <dbReference type="Rhea" id="RHEA-COMP:11605"/>
        <dbReference type="ChEBI" id="CHEBI:15378"/>
        <dbReference type="ChEBI" id="CHEBI:30013"/>
        <dbReference type="ChEBI" id="CHEBI:30616"/>
        <dbReference type="ChEBI" id="CHEBI:61977"/>
        <dbReference type="ChEBI" id="CHEBI:456216"/>
        <dbReference type="EC" id="2.7.11.1"/>
    </reaction>
</comment>
<evidence type="ECO:0000256" key="2">
    <source>
        <dbReference type="ARBA" id="ARBA00022527"/>
    </source>
</evidence>
<evidence type="ECO:0000256" key="4">
    <source>
        <dbReference type="ARBA" id="ARBA00022737"/>
    </source>
</evidence>
<dbReference type="Gene3D" id="3.30.10.20">
    <property type="match status" value="3"/>
</dbReference>
<dbReference type="Pfam" id="PF00069">
    <property type="entry name" value="Pkinase"/>
    <property type="match status" value="1"/>
</dbReference>
<keyword evidence="5 10" id="KW-0547">Nucleotide-binding</keyword>
<dbReference type="Gene3D" id="1.10.510.10">
    <property type="entry name" value="Transferase(Phosphotransferase) domain 1"/>
    <property type="match status" value="1"/>
</dbReference>
<dbReference type="InterPro" id="IPR008271">
    <property type="entry name" value="Ser/Thr_kinase_AS"/>
</dbReference>
<dbReference type="PANTHER" id="PTHR43289:SF6">
    <property type="entry name" value="SERINE_THREONINE-PROTEIN KINASE NEKL-3"/>
    <property type="match status" value="1"/>
</dbReference>
<evidence type="ECO:0000256" key="5">
    <source>
        <dbReference type="ARBA" id="ARBA00022741"/>
    </source>
</evidence>
<keyword evidence="4" id="KW-0677">Repeat</keyword>
<dbReference type="CDD" id="cd14014">
    <property type="entry name" value="STKc_PknB_like"/>
    <property type="match status" value="1"/>
</dbReference>
<evidence type="ECO:0000256" key="11">
    <source>
        <dbReference type="SAM" id="MobiDB-lite"/>
    </source>
</evidence>
<keyword evidence="7 10" id="KW-0067">ATP-binding</keyword>
<evidence type="ECO:0000256" key="8">
    <source>
        <dbReference type="ARBA" id="ARBA00047899"/>
    </source>
</evidence>
<feature type="region of interest" description="Disordered" evidence="11">
    <location>
        <begin position="619"/>
        <end position="683"/>
    </location>
</feature>
<evidence type="ECO:0000256" key="7">
    <source>
        <dbReference type="ARBA" id="ARBA00022840"/>
    </source>
</evidence>
<dbReference type="InterPro" id="IPR000719">
    <property type="entry name" value="Prot_kinase_dom"/>
</dbReference>
<evidence type="ECO:0000256" key="9">
    <source>
        <dbReference type="ARBA" id="ARBA00048679"/>
    </source>
</evidence>
<dbReference type="CDD" id="cd06577">
    <property type="entry name" value="PASTA_pknB"/>
    <property type="match status" value="3"/>
</dbReference>
<keyword evidence="3" id="KW-0808">Transferase</keyword>
<evidence type="ECO:0000313" key="16">
    <source>
        <dbReference type="Proteomes" id="UP001422074"/>
    </source>
</evidence>
<keyword evidence="2" id="KW-0723">Serine/threonine-protein kinase</keyword>
<evidence type="ECO:0000256" key="1">
    <source>
        <dbReference type="ARBA" id="ARBA00012513"/>
    </source>
</evidence>
<evidence type="ECO:0000259" key="14">
    <source>
        <dbReference type="PROSITE" id="PS51178"/>
    </source>
</evidence>
<keyword evidence="12" id="KW-0472">Membrane</keyword>
<dbReference type="Pfam" id="PF03793">
    <property type="entry name" value="PASTA"/>
    <property type="match status" value="3"/>
</dbReference>